<comment type="caution">
    <text evidence="1">The sequence shown here is derived from an EMBL/GenBank/DDBJ whole genome shotgun (WGS) entry which is preliminary data.</text>
</comment>
<dbReference type="OrthoDB" id="10044727at2759"/>
<accession>A0A9N9KGY7</accession>
<name>A0A9N9KGY7_9GLOM</name>
<proteinExistence type="predicted"/>
<protein>
    <submittedName>
        <fullName evidence="1">7626_t:CDS:1</fullName>
    </submittedName>
</protein>
<evidence type="ECO:0000313" key="2">
    <source>
        <dbReference type="Proteomes" id="UP000789759"/>
    </source>
</evidence>
<evidence type="ECO:0000313" key="1">
    <source>
        <dbReference type="EMBL" id="CAG8828319.1"/>
    </source>
</evidence>
<dbReference type="Proteomes" id="UP000789759">
    <property type="component" value="Unassembled WGS sequence"/>
</dbReference>
<gene>
    <name evidence="1" type="ORF">CPELLU_LOCUS20383</name>
</gene>
<organism evidence="1 2">
    <name type="scientific">Cetraspora pellucida</name>
    <dbReference type="NCBI Taxonomy" id="1433469"/>
    <lineage>
        <taxon>Eukaryota</taxon>
        <taxon>Fungi</taxon>
        <taxon>Fungi incertae sedis</taxon>
        <taxon>Mucoromycota</taxon>
        <taxon>Glomeromycotina</taxon>
        <taxon>Glomeromycetes</taxon>
        <taxon>Diversisporales</taxon>
        <taxon>Gigasporaceae</taxon>
        <taxon>Cetraspora</taxon>
    </lineage>
</organism>
<sequence>LRSIVPKALNSVDVIMIRKHARRASWYMDAYRKELSLAAAKFAIKKYKSHKRIPESIIP</sequence>
<reference evidence="1" key="1">
    <citation type="submission" date="2021-06" db="EMBL/GenBank/DDBJ databases">
        <authorList>
            <person name="Kallberg Y."/>
            <person name="Tangrot J."/>
            <person name="Rosling A."/>
        </authorList>
    </citation>
    <scope>NUCLEOTIDE SEQUENCE</scope>
    <source>
        <strain evidence="1">FL966</strain>
    </source>
</reference>
<dbReference type="EMBL" id="CAJVQA010060413">
    <property type="protein sequence ID" value="CAG8828319.1"/>
    <property type="molecule type" value="Genomic_DNA"/>
</dbReference>
<keyword evidence="2" id="KW-1185">Reference proteome</keyword>
<feature type="non-terminal residue" evidence="1">
    <location>
        <position position="1"/>
    </location>
</feature>
<dbReference type="AlphaFoldDB" id="A0A9N9KGY7"/>